<dbReference type="EMBL" id="UYYB01033792">
    <property type="protein sequence ID" value="VDM74036.1"/>
    <property type="molecule type" value="Genomic_DNA"/>
</dbReference>
<dbReference type="OrthoDB" id="5790032at2759"/>
<dbReference type="GO" id="GO:0004190">
    <property type="term" value="F:aspartic-type endopeptidase activity"/>
    <property type="evidence" value="ECO:0007669"/>
    <property type="project" value="InterPro"/>
</dbReference>
<gene>
    <name evidence="3" type="ORF">SVUK_LOCUS9034</name>
</gene>
<dbReference type="SUPFAM" id="SSF50630">
    <property type="entry name" value="Acid proteases"/>
    <property type="match status" value="1"/>
</dbReference>
<dbReference type="Pfam" id="PF00026">
    <property type="entry name" value="Asp"/>
    <property type="match status" value="1"/>
</dbReference>
<name>A0A3P7IV62_STRVU</name>
<dbReference type="Proteomes" id="UP000270094">
    <property type="component" value="Unassembled WGS sequence"/>
</dbReference>
<protein>
    <recommendedName>
        <fullName evidence="2">Peptidase A1 domain-containing protein</fullName>
    </recommendedName>
</protein>
<accession>A0A3P7IV62</accession>
<dbReference type="PANTHER" id="PTHR47966">
    <property type="entry name" value="BETA-SITE APP-CLEAVING ENZYME, ISOFORM A-RELATED"/>
    <property type="match status" value="1"/>
</dbReference>
<dbReference type="InterPro" id="IPR033121">
    <property type="entry name" value="PEPTIDASE_A1"/>
</dbReference>
<reference evidence="3 4" key="1">
    <citation type="submission" date="2018-11" db="EMBL/GenBank/DDBJ databases">
        <authorList>
            <consortium name="Pathogen Informatics"/>
        </authorList>
    </citation>
    <scope>NUCLEOTIDE SEQUENCE [LARGE SCALE GENOMIC DNA]</scope>
</reference>
<feature type="domain" description="Peptidase A1" evidence="2">
    <location>
        <begin position="1"/>
        <end position="127"/>
    </location>
</feature>
<dbReference type="AlphaFoldDB" id="A0A3P7IV62"/>
<sequence>MSGISAGTFSKSDDEWEAKSATGTALNVGPLEFVQKIASQFEAKFSFQHFLYVVECDVNAAVNITIAGKDYTITSKNAIIHVDDKTCILAFKPFFGRSKAPQWTLGGPFLREFCNIHDVAGKQIGFAKAKSD</sequence>
<organism evidence="3 4">
    <name type="scientific">Strongylus vulgaris</name>
    <name type="common">Blood worm</name>
    <dbReference type="NCBI Taxonomy" id="40348"/>
    <lineage>
        <taxon>Eukaryota</taxon>
        <taxon>Metazoa</taxon>
        <taxon>Ecdysozoa</taxon>
        <taxon>Nematoda</taxon>
        <taxon>Chromadorea</taxon>
        <taxon>Rhabditida</taxon>
        <taxon>Rhabditina</taxon>
        <taxon>Rhabditomorpha</taxon>
        <taxon>Strongyloidea</taxon>
        <taxon>Strongylidae</taxon>
        <taxon>Strongylus</taxon>
    </lineage>
</organism>
<comment type="similarity">
    <text evidence="1">Belongs to the peptidase A1 family.</text>
</comment>
<dbReference type="Gene3D" id="2.40.70.10">
    <property type="entry name" value="Acid Proteases"/>
    <property type="match status" value="1"/>
</dbReference>
<dbReference type="InterPro" id="IPR021109">
    <property type="entry name" value="Peptidase_aspartic_dom_sf"/>
</dbReference>
<dbReference type="InterPro" id="IPR001461">
    <property type="entry name" value="Aspartic_peptidase_A1"/>
</dbReference>
<dbReference type="PANTHER" id="PTHR47966:SF45">
    <property type="entry name" value="PEPTIDASE A1 DOMAIN-CONTAINING PROTEIN"/>
    <property type="match status" value="1"/>
</dbReference>
<dbReference type="GO" id="GO:0006508">
    <property type="term" value="P:proteolysis"/>
    <property type="evidence" value="ECO:0007669"/>
    <property type="project" value="InterPro"/>
</dbReference>
<dbReference type="PROSITE" id="PS51767">
    <property type="entry name" value="PEPTIDASE_A1"/>
    <property type="match status" value="1"/>
</dbReference>
<proteinExistence type="inferred from homology"/>
<evidence type="ECO:0000313" key="3">
    <source>
        <dbReference type="EMBL" id="VDM74036.1"/>
    </source>
</evidence>
<dbReference type="GO" id="GO:0005764">
    <property type="term" value="C:lysosome"/>
    <property type="evidence" value="ECO:0007669"/>
    <property type="project" value="TreeGrafter"/>
</dbReference>
<keyword evidence="4" id="KW-1185">Reference proteome</keyword>
<evidence type="ECO:0000313" key="4">
    <source>
        <dbReference type="Proteomes" id="UP000270094"/>
    </source>
</evidence>
<evidence type="ECO:0000256" key="1">
    <source>
        <dbReference type="ARBA" id="ARBA00007447"/>
    </source>
</evidence>
<evidence type="ECO:0000259" key="2">
    <source>
        <dbReference type="PROSITE" id="PS51767"/>
    </source>
</evidence>